<dbReference type="EMBL" id="FNDT01000001">
    <property type="protein sequence ID" value="SDH59045.1"/>
    <property type="molecule type" value="Genomic_DNA"/>
</dbReference>
<name>A0A1G8DN69_9MICC</name>
<evidence type="ECO:0000256" key="1">
    <source>
        <dbReference type="SAM" id="MobiDB-lite"/>
    </source>
</evidence>
<dbReference type="STRING" id="335973.SAMN04488693_101659"/>
<evidence type="ECO:0000313" key="4">
    <source>
        <dbReference type="Proteomes" id="UP000199258"/>
    </source>
</evidence>
<dbReference type="Proteomes" id="UP000199258">
    <property type="component" value="Unassembled WGS sequence"/>
</dbReference>
<accession>A0A1G8DN69</accession>
<sequence length="166" mass="17327">MNYEQPLITDGPDPAAAEYGTAGPAEPAVTSTNRGRGKAWLAGSIGAAAGLIVGVLVGQLEFEQQSAALSDAVTACGVESTDGILLGDEGQSISMQTEGAESFGAPYEDVACVLFELEVPDSIVSRIDSTRALDGRQEAEWENYSASWGYHPDSGLDIVVEISDEK</sequence>
<organism evidence="3 4">
    <name type="scientific">Arthrobacter subterraneus</name>
    <dbReference type="NCBI Taxonomy" id="335973"/>
    <lineage>
        <taxon>Bacteria</taxon>
        <taxon>Bacillati</taxon>
        <taxon>Actinomycetota</taxon>
        <taxon>Actinomycetes</taxon>
        <taxon>Micrococcales</taxon>
        <taxon>Micrococcaceae</taxon>
        <taxon>Arthrobacter</taxon>
    </lineage>
</organism>
<reference evidence="3 4" key="1">
    <citation type="submission" date="2016-10" db="EMBL/GenBank/DDBJ databases">
        <authorList>
            <person name="de Groot N.N."/>
        </authorList>
    </citation>
    <scope>NUCLEOTIDE SEQUENCE [LARGE SCALE GENOMIC DNA]</scope>
    <source>
        <strain evidence="3 4">NP_1H</strain>
    </source>
</reference>
<evidence type="ECO:0000313" key="3">
    <source>
        <dbReference type="EMBL" id="SDH59045.1"/>
    </source>
</evidence>
<feature type="transmembrane region" description="Helical" evidence="2">
    <location>
        <begin position="39"/>
        <end position="60"/>
    </location>
</feature>
<keyword evidence="2" id="KW-1133">Transmembrane helix</keyword>
<keyword evidence="4" id="KW-1185">Reference proteome</keyword>
<dbReference type="RefSeq" id="WP_217636716.1">
    <property type="nucleotide sequence ID" value="NZ_FNDT01000001.1"/>
</dbReference>
<keyword evidence="2" id="KW-0472">Membrane</keyword>
<protein>
    <submittedName>
        <fullName evidence="3">Uncharacterized protein</fullName>
    </submittedName>
</protein>
<feature type="region of interest" description="Disordered" evidence="1">
    <location>
        <begin position="1"/>
        <end position="32"/>
    </location>
</feature>
<gene>
    <name evidence="3" type="ORF">SAMN04488693_101659</name>
</gene>
<dbReference type="AlphaFoldDB" id="A0A1G8DN69"/>
<evidence type="ECO:0000256" key="2">
    <source>
        <dbReference type="SAM" id="Phobius"/>
    </source>
</evidence>
<keyword evidence="2" id="KW-0812">Transmembrane</keyword>
<proteinExistence type="predicted"/>